<name>A0A6A4VCF5_AMPAM</name>
<dbReference type="Proteomes" id="UP000440578">
    <property type="component" value="Unassembled WGS sequence"/>
</dbReference>
<dbReference type="GO" id="GO:0005829">
    <property type="term" value="C:cytosol"/>
    <property type="evidence" value="ECO:0007669"/>
    <property type="project" value="TreeGrafter"/>
</dbReference>
<proteinExistence type="inferred from homology"/>
<dbReference type="Pfam" id="PF10508">
    <property type="entry name" value="Proteasom_PSMB"/>
    <property type="match status" value="1"/>
</dbReference>
<dbReference type="SUPFAM" id="SSF48371">
    <property type="entry name" value="ARM repeat"/>
    <property type="match status" value="1"/>
</dbReference>
<dbReference type="Gene3D" id="1.25.10.10">
    <property type="entry name" value="Leucine-rich Repeat Variant"/>
    <property type="match status" value="1"/>
</dbReference>
<dbReference type="InterPro" id="IPR016024">
    <property type="entry name" value="ARM-type_fold"/>
</dbReference>
<evidence type="ECO:0000256" key="2">
    <source>
        <dbReference type="ARBA" id="ARBA00014933"/>
    </source>
</evidence>
<dbReference type="GO" id="GO:0000502">
    <property type="term" value="C:proteasome complex"/>
    <property type="evidence" value="ECO:0007669"/>
    <property type="project" value="UniProtKB-KW"/>
</dbReference>
<dbReference type="GO" id="GO:0043248">
    <property type="term" value="P:proteasome assembly"/>
    <property type="evidence" value="ECO:0007669"/>
    <property type="project" value="InterPro"/>
</dbReference>
<keyword evidence="3" id="KW-0647">Proteasome</keyword>
<reference evidence="3 4" key="1">
    <citation type="submission" date="2019-07" db="EMBL/GenBank/DDBJ databases">
        <title>Draft genome assembly of a fouling barnacle, Amphibalanus amphitrite (Darwin, 1854): The first reference genome for Thecostraca.</title>
        <authorList>
            <person name="Kim W."/>
        </authorList>
    </citation>
    <scope>NUCLEOTIDE SEQUENCE [LARGE SCALE GENOMIC DNA]</scope>
    <source>
        <strain evidence="3">SNU_AA5</strain>
        <tissue evidence="3">Soma without cirri and trophi</tissue>
    </source>
</reference>
<dbReference type="AlphaFoldDB" id="A0A6A4VCF5"/>
<comment type="similarity">
    <text evidence="1">Belongs to the proteasome subunit S5B/HSM3 family.</text>
</comment>
<organism evidence="3 4">
    <name type="scientific">Amphibalanus amphitrite</name>
    <name type="common">Striped barnacle</name>
    <name type="synonym">Balanus amphitrite</name>
    <dbReference type="NCBI Taxonomy" id="1232801"/>
    <lineage>
        <taxon>Eukaryota</taxon>
        <taxon>Metazoa</taxon>
        <taxon>Ecdysozoa</taxon>
        <taxon>Arthropoda</taxon>
        <taxon>Crustacea</taxon>
        <taxon>Multicrustacea</taxon>
        <taxon>Cirripedia</taxon>
        <taxon>Thoracica</taxon>
        <taxon>Thoracicalcarea</taxon>
        <taxon>Balanomorpha</taxon>
        <taxon>Balanoidea</taxon>
        <taxon>Balanidae</taxon>
        <taxon>Amphibalaninae</taxon>
        <taxon>Amphibalanus</taxon>
    </lineage>
</organism>
<evidence type="ECO:0000313" key="3">
    <source>
        <dbReference type="EMBL" id="KAF0291313.1"/>
    </source>
</evidence>
<dbReference type="PANTHER" id="PTHR13554:SF10">
    <property type="entry name" value="26S PROTEASOME NON-ATPASE REGULATORY SUBUNIT 5"/>
    <property type="match status" value="1"/>
</dbReference>
<keyword evidence="4" id="KW-1185">Reference proteome</keyword>
<protein>
    <recommendedName>
        <fullName evidence="2">26S proteasome non-ATPase regulatory subunit 5</fullName>
    </recommendedName>
</protein>
<evidence type="ECO:0000256" key="1">
    <source>
        <dbReference type="ARBA" id="ARBA00006823"/>
    </source>
</evidence>
<gene>
    <name evidence="3" type="primary">PSMD5_1</name>
    <name evidence="3" type="ORF">FJT64_010523</name>
</gene>
<dbReference type="InterPro" id="IPR019538">
    <property type="entry name" value="PSMD5"/>
</dbReference>
<dbReference type="EMBL" id="VIIS01001889">
    <property type="protein sequence ID" value="KAF0291313.1"/>
    <property type="molecule type" value="Genomic_DNA"/>
</dbReference>
<dbReference type="PANTHER" id="PTHR13554">
    <property type="entry name" value="26S PROTEASOME NON-ATPASE REGULATORY SUBUNIT 5-RELATED"/>
    <property type="match status" value="1"/>
</dbReference>
<dbReference type="OrthoDB" id="10250600at2759"/>
<comment type="caution">
    <text evidence="3">The sequence shown here is derived from an EMBL/GenBank/DDBJ whole genome shotgun (WGS) entry which is preliminary data.</text>
</comment>
<evidence type="ECO:0000313" key="4">
    <source>
        <dbReference type="Proteomes" id="UP000440578"/>
    </source>
</evidence>
<sequence>MAVSVSDLAALLQNISISSEPKSGLDELKNVLSTLRIDHIQNAGGELDLRILFDCLNSSSKEQVETSSDVLGRLLAALPATVNIQRYPTELDRALNHPTEAVKLLVLKQAERCITDENALKILKQYSGFLKNIISCIGCAEAAPAAAAVRVVTSLARHGHQEALLVLSPPLLDQLRQTMATSDVVRYRGYEVAVSVACSSREGMKLVTDVGLLPALVQEAFGQDILVQLNALELLTTLSQSDHGFDHLESEGVTQRLEKLVTAPDEHPLHDYILPGVMKFFGQVGHDRPQHVLSRYPGFARAALAMVGHQELSRRLAALDTVACLGMTADGKRALSTLEPAMTDCVTEIGRLAQNAPTELRVRALDTLAQLLQVKAADLTDDLLTLTRTWFSAVAPQPLDMIWSVARQPFLDLRLGALRLLAVVAALDWGQQMMAQRAGFVEYLLDRSTESSKEGRDAKYALVAALITSRGAAQLPADLLSQLTTYHEQGAFYVRAQTEVALEESS</sequence>
<accession>A0A6A4VCF5</accession>
<dbReference type="InterPro" id="IPR011989">
    <property type="entry name" value="ARM-like"/>
</dbReference>